<dbReference type="AlphaFoldDB" id="A0A5B7G1Z4"/>
<accession>A0A5B7G1Z4</accession>
<dbReference type="Proteomes" id="UP000324222">
    <property type="component" value="Unassembled WGS sequence"/>
</dbReference>
<proteinExistence type="predicted"/>
<evidence type="ECO:0000313" key="1">
    <source>
        <dbReference type="EMBL" id="MPC51806.1"/>
    </source>
</evidence>
<name>A0A5B7G1Z4_PORTR</name>
<dbReference type="EMBL" id="VSRR010010425">
    <property type="protein sequence ID" value="MPC51806.1"/>
    <property type="molecule type" value="Genomic_DNA"/>
</dbReference>
<reference evidence="1 2" key="1">
    <citation type="submission" date="2019-05" db="EMBL/GenBank/DDBJ databases">
        <title>Another draft genome of Portunus trituberculatus and its Hox gene families provides insights of decapod evolution.</title>
        <authorList>
            <person name="Jeong J.-H."/>
            <person name="Song I."/>
            <person name="Kim S."/>
            <person name="Choi T."/>
            <person name="Kim D."/>
            <person name="Ryu S."/>
            <person name="Kim W."/>
        </authorList>
    </citation>
    <scope>NUCLEOTIDE SEQUENCE [LARGE SCALE GENOMIC DNA]</scope>
    <source>
        <tissue evidence="1">Muscle</tissue>
    </source>
</reference>
<gene>
    <name evidence="1" type="ORF">E2C01_045660</name>
</gene>
<sequence length="68" mass="7900">MVPELKDLTYEERLKEIEREKLITLYKIVNGIEKIDMQDLVLVTDGAGRTRGLAKKIRKRQCVKDIGK</sequence>
<organism evidence="1 2">
    <name type="scientific">Portunus trituberculatus</name>
    <name type="common">Swimming crab</name>
    <name type="synonym">Neptunus trituberculatus</name>
    <dbReference type="NCBI Taxonomy" id="210409"/>
    <lineage>
        <taxon>Eukaryota</taxon>
        <taxon>Metazoa</taxon>
        <taxon>Ecdysozoa</taxon>
        <taxon>Arthropoda</taxon>
        <taxon>Crustacea</taxon>
        <taxon>Multicrustacea</taxon>
        <taxon>Malacostraca</taxon>
        <taxon>Eumalacostraca</taxon>
        <taxon>Eucarida</taxon>
        <taxon>Decapoda</taxon>
        <taxon>Pleocyemata</taxon>
        <taxon>Brachyura</taxon>
        <taxon>Eubrachyura</taxon>
        <taxon>Portunoidea</taxon>
        <taxon>Portunidae</taxon>
        <taxon>Portuninae</taxon>
        <taxon>Portunus</taxon>
    </lineage>
</organism>
<evidence type="ECO:0000313" key="2">
    <source>
        <dbReference type="Proteomes" id="UP000324222"/>
    </source>
</evidence>
<keyword evidence="2" id="KW-1185">Reference proteome</keyword>
<protein>
    <submittedName>
        <fullName evidence="1">Uncharacterized protein</fullName>
    </submittedName>
</protein>
<comment type="caution">
    <text evidence="1">The sequence shown here is derived from an EMBL/GenBank/DDBJ whole genome shotgun (WGS) entry which is preliminary data.</text>
</comment>